<keyword evidence="3" id="KW-0479">Metal-binding</keyword>
<evidence type="ECO:0000256" key="3">
    <source>
        <dbReference type="ARBA" id="ARBA00022723"/>
    </source>
</evidence>
<keyword evidence="2" id="KW-0808">Transferase</keyword>
<dbReference type="Pfam" id="PF02574">
    <property type="entry name" value="S-methyl_trans"/>
    <property type="match status" value="1"/>
</dbReference>
<organism evidence="7 8">
    <name type="scientific">Raphanus sativus</name>
    <name type="common">Radish</name>
    <name type="synonym">Raphanus raphanistrum var. sativus</name>
    <dbReference type="NCBI Taxonomy" id="3726"/>
    <lineage>
        <taxon>Eukaryota</taxon>
        <taxon>Viridiplantae</taxon>
        <taxon>Streptophyta</taxon>
        <taxon>Embryophyta</taxon>
        <taxon>Tracheophyta</taxon>
        <taxon>Spermatophyta</taxon>
        <taxon>Magnoliopsida</taxon>
        <taxon>eudicotyledons</taxon>
        <taxon>Gunneridae</taxon>
        <taxon>Pentapetalae</taxon>
        <taxon>rosids</taxon>
        <taxon>malvids</taxon>
        <taxon>Brassicales</taxon>
        <taxon>Brassicaceae</taxon>
        <taxon>Brassiceae</taxon>
        <taxon>Raphanus</taxon>
    </lineage>
</organism>
<sequence>MDDKILKKRPILVAASVGSSVRIYGDLITLETLKDFHRTLLHVLGESGADIIAFETIPSKVEAQAFAALLDEGDVEILRVSFNSKDGVNVVSGGDSIKECIALADVCEKVVAVGINCTSPRFMEGLVLEIGKVTSKPILVYPNSGERYDANRKSGL</sequence>
<dbReference type="GO" id="GO:0032259">
    <property type="term" value="P:methylation"/>
    <property type="evidence" value="ECO:0007669"/>
    <property type="project" value="UniProtKB-KW"/>
</dbReference>
<dbReference type="InterPro" id="IPR003726">
    <property type="entry name" value="HCY_dom"/>
</dbReference>
<evidence type="ECO:0000256" key="1">
    <source>
        <dbReference type="ARBA" id="ARBA00022603"/>
    </source>
</evidence>
<reference evidence="8" key="2">
    <citation type="submission" date="2025-08" db="UniProtKB">
        <authorList>
            <consortium name="RefSeq"/>
        </authorList>
    </citation>
    <scope>IDENTIFICATION</scope>
    <source>
        <tissue evidence="8">Leaf</tissue>
    </source>
</reference>
<dbReference type="RefSeq" id="XP_056841810.1">
    <property type="nucleotide sequence ID" value="XM_056985830.1"/>
</dbReference>
<evidence type="ECO:0000313" key="8">
    <source>
        <dbReference type="RefSeq" id="XP_056841810.1"/>
    </source>
</evidence>
<dbReference type="KEGG" id="rsz:108858696"/>
<keyword evidence="1" id="KW-0489">Methyltransferase</keyword>
<keyword evidence="4" id="KW-0862">Zinc</keyword>
<dbReference type="OrthoDB" id="261426at2759"/>
<dbReference type="Gene3D" id="3.20.20.330">
    <property type="entry name" value="Homocysteine-binding-like domain"/>
    <property type="match status" value="1"/>
</dbReference>
<protein>
    <submittedName>
        <fullName evidence="8">Homocysteine S-methyltransferase 2-like</fullName>
    </submittedName>
</protein>
<evidence type="ECO:0000256" key="5">
    <source>
        <dbReference type="PROSITE-ProRule" id="PRU00333"/>
    </source>
</evidence>
<evidence type="ECO:0000256" key="2">
    <source>
        <dbReference type="ARBA" id="ARBA00022679"/>
    </source>
</evidence>
<dbReference type="Proteomes" id="UP000504610">
    <property type="component" value="Chromosome 5"/>
</dbReference>
<dbReference type="GO" id="GO:0046872">
    <property type="term" value="F:metal ion binding"/>
    <property type="evidence" value="ECO:0007669"/>
    <property type="project" value="UniProtKB-KW"/>
</dbReference>
<evidence type="ECO:0000313" key="7">
    <source>
        <dbReference type="Proteomes" id="UP000504610"/>
    </source>
</evidence>
<dbReference type="SUPFAM" id="SSF82282">
    <property type="entry name" value="Homocysteine S-methyltransferase"/>
    <property type="match status" value="1"/>
</dbReference>
<dbReference type="GO" id="GO:0033528">
    <property type="term" value="P:S-methylmethionine cycle"/>
    <property type="evidence" value="ECO:0007669"/>
    <property type="project" value="TreeGrafter"/>
</dbReference>
<accession>A0A9W3BR56</accession>
<dbReference type="PANTHER" id="PTHR46015">
    <property type="entry name" value="ZGC:172121"/>
    <property type="match status" value="1"/>
</dbReference>
<evidence type="ECO:0000259" key="6">
    <source>
        <dbReference type="PROSITE" id="PS50970"/>
    </source>
</evidence>
<dbReference type="PANTHER" id="PTHR46015:SF1">
    <property type="entry name" value="HOMOCYSTEINE S-METHYLTRANSFERASE-LIKE ISOFORM 1"/>
    <property type="match status" value="1"/>
</dbReference>
<dbReference type="GeneID" id="108858696"/>
<dbReference type="GO" id="GO:0008898">
    <property type="term" value="F:S-adenosylmethionine-homocysteine S-methyltransferase activity"/>
    <property type="evidence" value="ECO:0007669"/>
    <property type="project" value="TreeGrafter"/>
</dbReference>
<comment type="caution">
    <text evidence="5">Lacks conserved residue(s) required for the propagation of feature annotation.</text>
</comment>
<evidence type="ECO:0000256" key="4">
    <source>
        <dbReference type="ARBA" id="ARBA00022833"/>
    </source>
</evidence>
<dbReference type="InterPro" id="IPR036589">
    <property type="entry name" value="HCY_dom_sf"/>
</dbReference>
<proteinExistence type="predicted"/>
<feature type="domain" description="Hcy-binding" evidence="6">
    <location>
        <begin position="1"/>
        <end position="156"/>
    </location>
</feature>
<reference evidence="7" key="1">
    <citation type="journal article" date="2019" name="Database">
        <title>The radish genome database (RadishGD): an integrated information resource for radish genomics.</title>
        <authorList>
            <person name="Yu H.J."/>
            <person name="Baek S."/>
            <person name="Lee Y.J."/>
            <person name="Cho A."/>
            <person name="Mun J.H."/>
        </authorList>
    </citation>
    <scope>NUCLEOTIDE SEQUENCE [LARGE SCALE GENOMIC DNA]</scope>
    <source>
        <strain evidence="7">cv. WK10039</strain>
    </source>
</reference>
<dbReference type="AlphaFoldDB" id="A0A9W3BR56"/>
<dbReference type="PROSITE" id="PS50970">
    <property type="entry name" value="HCY"/>
    <property type="match status" value="1"/>
</dbReference>
<name>A0A9W3BR56_RAPSA</name>
<keyword evidence="7" id="KW-1185">Reference proteome</keyword>
<gene>
    <name evidence="8" type="primary">LOC108858696</name>
</gene>
<dbReference type="InterPro" id="IPR051486">
    <property type="entry name" value="Hcy_S-methyltransferase"/>
</dbReference>
<dbReference type="GO" id="GO:0009086">
    <property type="term" value="P:methionine biosynthetic process"/>
    <property type="evidence" value="ECO:0007669"/>
    <property type="project" value="TreeGrafter"/>
</dbReference>